<dbReference type="Proteomes" id="UP000076623">
    <property type="component" value="Chromosome"/>
</dbReference>
<dbReference type="SUPFAM" id="SSF110836">
    <property type="entry name" value="Hypothetical protein SAV1430"/>
    <property type="match status" value="1"/>
</dbReference>
<dbReference type="Gene3D" id="3.30.1370.70">
    <property type="entry name" value="Scaffold protein Nfu/NifU, N-terminal domain"/>
    <property type="match status" value="1"/>
</dbReference>
<sequence>MAVEFSIQPTPNPNAIKFDGSEKFLEGRLSARVGDDSDSPLAKALLSIDGVESIFGFENFITVNKTNDSDWNELMPEIQKALEENA</sequence>
<dbReference type="AlphaFoldDB" id="A0A160IKT8"/>
<reference evidence="1 2" key="1">
    <citation type="submission" date="2016-04" db="EMBL/GenBank/DDBJ databases">
        <title>Complete genome sequence of Fictibacillus phosphorivorans G25-29, a strain toxic to nematodes.</title>
        <authorList>
            <person name="Zheng Z."/>
        </authorList>
    </citation>
    <scope>NUCLEOTIDE SEQUENCE [LARGE SCALE GENOMIC DNA]</scope>
    <source>
        <strain evidence="1 2">G25-29</strain>
    </source>
</reference>
<accession>A0A160IKT8</accession>
<dbReference type="OrthoDB" id="2968418at2"/>
<name>A0A160IKT8_9BACL</name>
<dbReference type="EMBL" id="CP015378">
    <property type="protein sequence ID" value="ANC76621.1"/>
    <property type="molecule type" value="Genomic_DNA"/>
</dbReference>
<gene>
    <name evidence="1" type="ORF">ABE65_007340</name>
</gene>
<keyword evidence="2" id="KW-1185">Reference proteome</keyword>
<dbReference type="InterPro" id="IPR014824">
    <property type="entry name" value="Nfu/NifU_N"/>
</dbReference>
<dbReference type="STRING" id="1221500.ABE65_007340"/>
<protein>
    <submittedName>
        <fullName evidence="1">Scaffolding protein</fullName>
    </submittedName>
</protein>
<dbReference type="RefSeq" id="WP_066393044.1">
    <property type="nucleotide sequence ID" value="NZ_CP015378.1"/>
</dbReference>
<dbReference type="SMART" id="SM00932">
    <property type="entry name" value="Nfu_N"/>
    <property type="match status" value="1"/>
</dbReference>
<proteinExistence type="predicted"/>
<dbReference type="InterPro" id="IPR036498">
    <property type="entry name" value="Nfu/NifU_N_sf"/>
</dbReference>
<evidence type="ECO:0000313" key="1">
    <source>
        <dbReference type="EMBL" id="ANC76621.1"/>
    </source>
</evidence>
<evidence type="ECO:0000313" key="2">
    <source>
        <dbReference type="Proteomes" id="UP000076623"/>
    </source>
</evidence>
<dbReference type="Pfam" id="PF08712">
    <property type="entry name" value="Nfu_N"/>
    <property type="match status" value="1"/>
</dbReference>
<dbReference type="KEGG" id="fpn:ABE65_007340"/>
<organism evidence="1 2">
    <name type="scientific">Fictibacillus phosphorivorans</name>
    <dbReference type="NCBI Taxonomy" id="1221500"/>
    <lineage>
        <taxon>Bacteria</taxon>
        <taxon>Bacillati</taxon>
        <taxon>Bacillota</taxon>
        <taxon>Bacilli</taxon>
        <taxon>Bacillales</taxon>
        <taxon>Fictibacillaceae</taxon>
        <taxon>Fictibacillus</taxon>
    </lineage>
</organism>